<dbReference type="Proteomes" id="UP001194746">
    <property type="component" value="Unassembled WGS sequence"/>
</dbReference>
<keyword evidence="4" id="KW-0539">Nucleus</keyword>
<gene>
    <name evidence="7" type="ORF">FE257_008740</name>
</gene>
<evidence type="ECO:0000256" key="2">
    <source>
        <dbReference type="ARBA" id="ARBA00023125"/>
    </source>
</evidence>
<dbReference type="EMBL" id="VCAU01000048">
    <property type="protein sequence ID" value="KAF9888308.1"/>
    <property type="molecule type" value="Genomic_DNA"/>
</dbReference>
<reference evidence="7" key="1">
    <citation type="journal article" date="2019" name="Beilstein J. Org. Chem.">
        <title>Nanangenines: drimane sesquiterpenoids as the dominant metabolite cohort of a novel Australian fungus, Aspergillus nanangensis.</title>
        <authorList>
            <person name="Lacey H.J."/>
            <person name="Gilchrist C.L.M."/>
            <person name="Crombie A."/>
            <person name="Kalaitzis J.A."/>
            <person name="Vuong D."/>
            <person name="Rutledge P.J."/>
            <person name="Turner P."/>
            <person name="Pitt J.I."/>
            <person name="Lacey E."/>
            <person name="Chooi Y.H."/>
            <person name="Piggott A.M."/>
        </authorList>
    </citation>
    <scope>NUCLEOTIDE SEQUENCE</scope>
    <source>
        <strain evidence="7">MST-FP2251</strain>
    </source>
</reference>
<evidence type="ECO:0000256" key="5">
    <source>
        <dbReference type="SAM" id="MobiDB-lite"/>
    </source>
</evidence>
<dbReference type="GO" id="GO:0008270">
    <property type="term" value="F:zinc ion binding"/>
    <property type="evidence" value="ECO:0007669"/>
    <property type="project" value="InterPro"/>
</dbReference>
<keyword evidence="1" id="KW-0805">Transcription regulation</keyword>
<feature type="domain" description="Zn(2)-C6 fungal-type" evidence="6">
    <location>
        <begin position="6"/>
        <end position="36"/>
    </location>
</feature>
<evidence type="ECO:0000259" key="6">
    <source>
        <dbReference type="PROSITE" id="PS00463"/>
    </source>
</evidence>
<proteinExistence type="predicted"/>
<dbReference type="InterPro" id="IPR036864">
    <property type="entry name" value="Zn2-C6_fun-type_DNA-bd_sf"/>
</dbReference>
<dbReference type="GO" id="GO:0000981">
    <property type="term" value="F:DNA-binding transcription factor activity, RNA polymerase II-specific"/>
    <property type="evidence" value="ECO:0007669"/>
    <property type="project" value="InterPro"/>
</dbReference>
<comment type="caution">
    <text evidence="7">The sequence shown here is derived from an EMBL/GenBank/DDBJ whole genome shotgun (WGS) entry which is preliminary data.</text>
</comment>
<keyword evidence="3" id="KW-0804">Transcription</keyword>
<organism evidence="7 8">
    <name type="scientific">Aspergillus nanangensis</name>
    <dbReference type="NCBI Taxonomy" id="2582783"/>
    <lineage>
        <taxon>Eukaryota</taxon>
        <taxon>Fungi</taxon>
        <taxon>Dikarya</taxon>
        <taxon>Ascomycota</taxon>
        <taxon>Pezizomycotina</taxon>
        <taxon>Eurotiomycetes</taxon>
        <taxon>Eurotiomycetidae</taxon>
        <taxon>Eurotiales</taxon>
        <taxon>Aspergillaceae</taxon>
        <taxon>Aspergillus</taxon>
        <taxon>Aspergillus subgen. Circumdati</taxon>
    </lineage>
</organism>
<dbReference type="SUPFAM" id="SSF57701">
    <property type="entry name" value="Zn2/Cys6 DNA-binding domain"/>
    <property type="match status" value="1"/>
</dbReference>
<reference evidence="7" key="2">
    <citation type="submission" date="2020-02" db="EMBL/GenBank/DDBJ databases">
        <authorList>
            <person name="Gilchrist C.L.M."/>
            <person name="Chooi Y.-H."/>
        </authorList>
    </citation>
    <scope>NUCLEOTIDE SEQUENCE</scope>
    <source>
        <strain evidence="7">MST-FP2251</strain>
    </source>
</reference>
<evidence type="ECO:0000313" key="8">
    <source>
        <dbReference type="Proteomes" id="UP001194746"/>
    </source>
</evidence>
<evidence type="ECO:0000256" key="3">
    <source>
        <dbReference type="ARBA" id="ARBA00023163"/>
    </source>
</evidence>
<keyword evidence="2" id="KW-0238">DNA-binding</keyword>
<dbReference type="AlphaFoldDB" id="A0AAD4CL95"/>
<dbReference type="PROSITE" id="PS00463">
    <property type="entry name" value="ZN2_CY6_FUNGAL_1"/>
    <property type="match status" value="1"/>
</dbReference>
<protein>
    <recommendedName>
        <fullName evidence="6">Zn(2)-C6 fungal-type domain-containing protein</fullName>
    </recommendedName>
</protein>
<dbReference type="GO" id="GO:0009893">
    <property type="term" value="P:positive regulation of metabolic process"/>
    <property type="evidence" value="ECO:0007669"/>
    <property type="project" value="UniProtKB-ARBA"/>
</dbReference>
<feature type="region of interest" description="Disordered" evidence="5">
    <location>
        <begin position="76"/>
        <end position="95"/>
    </location>
</feature>
<evidence type="ECO:0000313" key="7">
    <source>
        <dbReference type="EMBL" id="KAF9888308.1"/>
    </source>
</evidence>
<accession>A0AAD4CL95</accession>
<feature type="compositionally biased region" description="Basic and acidic residues" evidence="5">
    <location>
        <begin position="76"/>
        <end position="87"/>
    </location>
</feature>
<dbReference type="InterPro" id="IPR001138">
    <property type="entry name" value="Zn2Cys6_DnaBD"/>
</dbReference>
<dbReference type="GO" id="GO:0003677">
    <property type="term" value="F:DNA binding"/>
    <property type="evidence" value="ECO:0007669"/>
    <property type="project" value="UniProtKB-KW"/>
</dbReference>
<sequence>MDSTSACDRCHAIKARCLRSNIFAGCRRCFRLQHKCSYARTRGLPGRKRKQCDVGVSTPVKKRGYPWVKVQSEIPKEIHRRPEKERPGANPQVPHLNLNPSSALATLDALLEADEMTNFYAVTSSFASRLKATVRANLYIGPPLLRDLYMALMRNFSKPATEHAVYDTADLSLGALGLQVLRRTKINDQTSLASFLWLGLFLMTFDRLILGTSTYLICENTLLQLYQCYPWASRDPKMSDAVICLLFTDTITCLLNCRGPIIRFEPPRSGMVDRYAGLCCELLPMLYDTCTLATSNRSSTDACSSSLDLVVWGEVYQRVYQWQPQCAQTMLNELASNELAVLLAQAHAYRAAVLLVLYRIRYPLEKHQTETQIWCTDEILSQMGSCLALVGEPPPHTVMPLFIGALELKDSEKRTRALLILRFCRGSKKYRYMALLEKMCHEFWSQESPDWLTFLRRYYPLNIPL</sequence>
<keyword evidence="8" id="KW-1185">Reference proteome</keyword>
<evidence type="ECO:0000256" key="1">
    <source>
        <dbReference type="ARBA" id="ARBA00023015"/>
    </source>
</evidence>
<name>A0AAD4CL95_ASPNN</name>
<evidence type="ECO:0000256" key="4">
    <source>
        <dbReference type="ARBA" id="ARBA00023242"/>
    </source>
</evidence>